<dbReference type="EMBL" id="BLVP01000010">
    <property type="protein sequence ID" value="GFM37788.1"/>
    <property type="molecule type" value="Genomic_DNA"/>
</dbReference>
<comment type="catalytic activity">
    <reaction evidence="4">
        <text>UTP + H2O = UMP + diphosphate + H(+)</text>
        <dbReference type="Rhea" id="RHEA:29395"/>
        <dbReference type="ChEBI" id="CHEBI:15377"/>
        <dbReference type="ChEBI" id="CHEBI:15378"/>
        <dbReference type="ChEBI" id="CHEBI:33019"/>
        <dbReference type="ChEBI" id="CHEBI:46398"/>
        <dbReference type="ChEBI" id="CHEBI:57865"/>
        <dbReference type="EC" id="3.6.1.9"/>
    </reaction>
</comment>
<comment type="caution">
    <text evidence="4">Lacks conserved residue(s) required for the propagation of feature annotation.</text>
</comment>
<dbReference type="GO" id="GO:0005737">
    <property type="term" value="C:cytoplasm"/>
    <property type="evidence" value="ECO:0007669"/>
    <property type="project" value="UniProtKB-SubCell"/>
</dbReference>
<evidence type="ECO:0000256" key="3">
    <source>
        <dbReference type="ARBA" id="ARBA00023080"/>
    </source>
</evidence>
<dbReference type="NCBIfam" id="TIGR00172">
    <property type="entry name" value="maf"/>
    <property type="match status" value="1"/>
</dbReference>
<reference evidence="5 6" key="1">
    <citation type="submission" date="2020-05" db="EMBL/GenBank/DDBJ databases">
        <title>Draft genome sequence of Desulfovibrio psychrotolerans JS1T.</title>
        <authorList>
            <person name="Ueno A."/>
            <person name="Tamazawa S."/>
            <person name="Tamamura S."/>
            <person name="Murakami T."/>
            <person name="Kiyama T."/>
            <person name="Inomata H."/>
            <person name="Amano Y."/>
            <person name="Miyakawa K."/>
            <person name="Tamaki H."/>
            <person name="Naganuma T."/>
            <person name="Kaneko K."/>
        </authorList>
    </citation>
    <scope>NUCLEOTIDE SEQUENCE [LARGE SCALE GENOMIC DNA]</scope>
    <source>
        <strain evidence="5 6">JS1</strain>
    </source>
</reference>
<dbReference type="SUPFAM" id="SSF52972">
    <property type="entry name" value="ITPase-like"/>
    <property type="match status" value="1"/>
</dbReference>
<comment type="cofactor">
    <cofactor evidence="1 4">
        <name>a divalent metal cation</name>
        <dbReference type="ChEBI" id="CHEBI:60240"/>
    </cofactor>
</comment>
<proteinExistence type="inferred from homology"/>
<keyword evidence="4" id="KW-0963">Cytoplasm</keyword>
<feature type="active site" description="Proton acceptor" evidence="4">
    <location>
        <position position="74"/>
    </location>
</feature>
<dbReference type="AlphaFoldDB" id="A0A7J0BVT7"/>
<keyword evidence="3 4" id="KW-0546">Nucleotide metabolism</keyword>
<evidence type="ECO:0000313" key="5">
    <source>
        <dbReference type="EMBL" id="GFM37788.1"/>
    </source>
</evidence>
<dbReference type="EC" id="3.6.1.9" evidence="4"/>
<dbReference type="GO" id="GO:0047429">
    <property type="term" value="F:nucleoside triphosphate diphosphatase activity"/>
    <property type="evidence" value="ECO:0007669"/>
    <property type="project" value="UniProtKB-EC"/>
</dbReference>
<dbReference type="PIRSF" id="PIRSF006305">
    <property type="entry name" value="Maf"/>
    <property type="match status" value="1"/>
</dbReference>
<evidence type="ECO:0000313" key="6">
    <source>
        <dbReference type="Proteomes" id="UP000503820"/>
    </source>
</evidence>
<comment type="catalytic activity">
    <reaction evidence="4">
        <text>dTTP + H2O = dTMP + diphosphate + H(+)</text>
        <dbReference type="Rhea" id="RHEA:28534"/>
        <dbReference type="ChEBI" id="CHEBI:15377"/>
        <dbReference type="ChEBI" id="CHEBI:15378"/>
        <dbReference type="ChEBI" id="CHEBI:33019"/>
        <dbReference type="ChEBI" id="CHEBI:37568"/>
        <dbReference type="ChEBI" id="CHEBI:63528"/>
        <dbReference type="EC" id="3.6.1.9"/>
    </reaction>
</comment>
<feature type="site" description="Important for substrate specificity" evidence="4">
    <location>
        <position position="75"/>
    </location>
</feature>
<name>A0A7J0BVT7_9BACT</name>
<comment type="subcellular location">
    <subcellularLocation>
        <location evidence="4">Cytoplasm</location>
    </subcellularLocation>
</comment>
<feature type="site" description="Important for substrate specificity" evidence="4">
    <location>
        <position position="164"/>
    </location>
</feature>
<comment type="function">
    <text evidence="4">Nucleoside triphosphate pyrophosphatase that hydrolyzes dTTP and UTP. May have a dual role in cell division arrest and in preventing the incorporation of modified nucleotides into cellular nucleic acids.</text>
</comment>
<protein>
    <recommendedName>
        <fullName evidence="4">dTTP/UTP pyrophosphatase</fullName>
        <shortName evidence="4">dTTPase/UTPase</shortName>
        <ecNumber evidence="4">3.6.1.9</ecNumber>
    </recommendedName>
    <alternativeName>
        <fullName evidence="4">Nucleoside triphosphate pyrophosphatase</fullName>
    </alternativeName>
    <alternativeName>
        <fullName evidence="4">Nucleotide pyrophosphatase</fullName>
        <shortName evidence="4">Nucleotide PPase</shortName>
    </alternativeName>
</protein>
<keyword evidence="6" id="KW-1185">Reference proteome</keyword>
<dbReference type="HAMAP" id="MF_00528">
    <property type="entry name" value="Maf"/>
    <property type="match status" value="1"/>
</dbReference>
<sequence length="205" mass="22016">MFTALLPVVLASGSPRRSQFLRELGIPFSVHTAPDAEPAPQPDENPEDYARRAALAKTLPVAEHHREACVIGADTIVVLGREIMGKPQDNDHALDMLSRLAGTTHEVITGVCVVMPQTAAPAAERIHTFAVSTRVTMAPQSRTALLAYIRTGEPADKAGAYAIQGIGSFLVERIDGSWSNVVGLPLTRVIETLVQREVVHPGMGR</sequence>
<keyword evidence="2 4" id="KW-0378">Hydrolase</keyword>
<feature type="site" description="Important for substrate specificity" evidence="4">
    <location>
        <position position="16"/>
    </location>
</feature>
<dbReference type="InterPro" id="IPR029001">
    <property type="entry name" value="ITPase-like_fam"/>
</dbReference>
<dbReference type="Pfam" id="PF02545">
    <property type="entry name" value="Maf"/>
    <property type="match status" value="1"/>
</dbReference>
<evidence type="ECO:0000256" key="4">
    <source>
        <dbReference type="HAMAP-Rule" id="MF_00528"/>
    </source>
</evidence>
<dbReference type="GO" id="GO:0009117">
    <property type="term" value="P:nucleotide metabolic process"/>
    <property type="evidence" value="ECO:0007669"/>
    <property type="project" value="UniProtKB-KW"/>
</dbReference>
<evidence type="ECO:0000256" key="2">
    <source>
        <dbReference type="ARBA" id="ARBA00022801"/>
    </source>
</evidence>
<dbReference type="CDD" id="cd00555">
    <property type="entry name" value="Maf"/>
    <property type="match status" value="1"/>
</dbReference>
<gene>
    <name evidence="5" type="ORF">DSM19430T_24720</name>
</gene>
<dbReference type="Proteomes" id="UP000503820">
    <property type="component" value="Unassembled WGS sequence"/>
</dbReference>
<comment type="similarity">
    <text evidence="4">Belongs to the Maf family. YhdE subfamily.</text>
</comment>
<accession>A0A7J0BVT7</accession>
<dbReference type="PANTHER" id="PTHR43213:SF5">
    <property type="entry name" value="BIFUNCTIONAL DTTP_UTP PYROPHOSPHATASE_METHYLTRANSFERASE PROTEIN-RELATED"/>
    <property type="match status" value="1"/>
</dbReference>
<evidence type="ECO:0000256" key="1">
    <source>
        <dbReference type="ARBA" id="ARBA00001968"/>
    </source>
</evidence>
<dbReference type="PANTHER" id="PTHR43213">
    <property type="entry name" value="BIFUNCTIONAL DTTP/UTP PYROPHOSPHATASE/METHYLTRANSFERASE PROTEIN-RELATED"/>
    <property type="match status" value="1"/>
</dbReference>
<dbReference type="Gene3D" id="3.90.950.10">
    <property type="match status" value="1"/>
</dbReference>
<dbReference type="InterPro" id="IPR003697">
    <property type="entry name" value="Maf-like"/>
</dbReference>
<comment type="caution">
    <text evidence="5">The sequence shown here is derived from an EMBL/GenBank/DDBJ whole genome shotgun (WGS) entry which is preliminary data.</text>
</comment>
<organism evidence="5 6">
    <name type="scientific">Desulfovibrio psychrotolerans</name>
    <dbReference type="NCBI Taxonomy" id="415242"/>
    <lineage>
        <taxon>Bacteria</taxon>
        <taxon>Pseudomonadati</taxon>
        <taxon>Thermodesulfobacteriota</taxon>
        <taxon>Desulfovibrionia</taxon>
        <taxon>Desulfovibrionales</taxon>
        <taxon>Desulfovibrionaceae</taxon>
        <taxon>Desulfovibrio</taxon>
    </lineage>
</organism>